<reference evidence="6" key="1">
    <citation type="submission" date="2021-04" db="EMBL/GenBank/DDBJ databases">
        <title>Oceanospirillales bacteria with DddD are important DMSP degraders in coastal seawater.</title>
        <authorList>
            <person name="Liu J."/>
        </authorList>
    </citation>
    <scope>NUCLEOTIDE SEQUENCE</scope>
    <source>
        <strain evidence="6">D13-1</strain>
    </source>
</reference>
<dbReference type="RefSeq" id="WP_255855545.1">
    <property type="nucleotide sequence ID" value="NZ_CP073347.1"/>
</dbReference>
<dbReference type="PANTHER" id="PTHR30427:SF1">
    <property type="entry name" value="TRANSCRIPTIONAL ACTIVATOR PROTEIN LYSR"/>
    <property type="match status" value="1"/>
</dbReference>
<dbReference type="Gene3D" id="3.40.190.290">
    <property type="match status" value="1"/>
</dbReference>
<evidence type="ECO:0000256" key="4">
    <source>
        <dbReference type="ARBA" id="ARBA00023163"/>
    </source>
</evidence>
<evidence type="ECO:0000256" key="3">
    <source>
        <dbReference type="ARBA" id="ARBA00023125"/>
    </source>
</evidence>
<dbReference type="InterPro" id="IPR036390">
    <property type="entry name" value="WH_DNA-bd_sf"/>
</dbReference>
<dbReference type="InterPro" id="IPR005119">
    <property type="entry name" value="LysR_subst-bd"/>
</dbReference>
<keyword evidence="3" id="KW-0238">DNA-binding</keyword>
<dbReference type="PRINTS" id="PR00039">
    <property type="entry name" value="HTHLYSR"/>
</dbReference>
<sequence>MRIRQLECFRALMIHGTMTRAAELLGVSQPAISSTIATLEHETGLTLFVRRGGRLQPTAEAHLFYAEATRALEAVEKTLQIAQDIRSGKRGHLAVAAYASISINLLPRLLAQFSQDRPGLKVKVTTHGSRHVQELMTRQQFDIAIAELPLDYPSSHLEIFSYECKCMLPIDHPLTTLDVITPADLDGTPFVTLFKGDPIYQQLATAFSSYGASWNVVAETEFFSTACQLVESGCGVGIVDPVVSLPFTSKLVLKPFAPTIKYEIALLSPTHEEPSKLALEFIDVLRENLKPVPPA</sequence>
<dbReference type="InterPro" id="IPR036388">
    <property type="entry name" value="WH-like_DNA-bd_sf"/>
</dbReference>
<dbReference type="EMBL" id="CP073347">
    <property type="protein sequence ID" value="UTW13365.1"/>
    <property type="molecule type" value="Genomic_DNA"/>
</dbReference>
<dbReference type="Proteomes" id="UP001058461">
    <property type="component" value="Chromosome"/>
</dbReference>
<gene>
    <name evidence="6" type="ORF">KDW95_06850</name>
</gene>
<comment type="similarity">
    <text evidence="1">Belongs to the LysR transcriptional regulatory family.</text>
</comment>
<evidence type="ECO:0000313" key="6">
    <source>
        <dbReference type="EMBL" id="UTW13365.1"/>
    </source>
</evidence>
<organism evidence="6 7">
    <name type="scientific">Marinobacterium rhizophilum</name>
    <dbReference type="NCBI Taxonomy" id="420402"/>
    <lineage>
        <taxon>Bacteria</taxon>
        <taxon>Pseudomonadati</taxon>
        <taxon>Pseudomonadota</taxon>
        <taxon>Gammaproteobacteria</taxon>
        <taxon>Oceanospirillales</taxon>
        <taxon>Oceanospirillaceae</taxon>
        <taxon>Marinobacterium</taxon>
    </lineage>
</organism>
<dbReference type="PROSITE" id="PS50931">
    <property type="entry name" value="HTH_LYSR"/>
    <property type="match status" value="1"/>
</dbReference>
<keyword evidence="7" id="KW-1185">Reference proteome</keyword>
<keyword evidence="2" id="KW-0805">Transcription regulation</keyword>
<proteinExistence type="inferred from homology"/>
<name>A0ABY5HLU6_9GAMM</name>
<dbReference type="Pfam" id="PF03466">
    <property type="entry name" value="LysR_substrate"/>
    <property type="match status" value="1"/>
</dbReference>
<keyword evidence="4" id="KW-0804">Transcription</keyword>
<evidence type="ECO:0000259" key="5">
    <source>
        <dbReference type="PROSITE" id="PS50931"/>
    </source>
</evidence>
<dbReference type="SUPFAM" id="SSF46785">
    <property type="entry name" value="Winged helix' DNA-binding domain"/>
    <property type="match status" value="1"/>
</dbReference>
<dbReference type="Gene3D" id="1.10.10.10">
    <property type="entry name" value="Winged helix-like DNA-binding domain superfamily/Winged helix DNA-binding domain"/>
    <property type="match status" value="1"/>
</dbReference>
<dbReference type="Pfam" id="PF00126">
    <property type="entry name" value="HTH_1"/>
    <property type="match status" value="1"/>
</dbReference>
<accession>A0ABY5HLU6</accession>
<protein>
    <submittedName>
        <fullName evidence="6">LysR family transcriptional regulator</fullName>
    </submittedName>
</protein>
<dbReference type="SUPFAM" id="SSF53850">
    <property type="entry name" value="Periplasmic binding protein-like II"/>
    <property type="match status" value="1"/>
</dbReference>
<evidence type="ECO:0000313" key="7">
    <source>
        <dbReference type="Proteomes" id="UP001058461"/>
    </source>
</evidence>
<dbReference type="PANTHER" id="PTHR30427">
    <property type="entry name" value="TRANSCRIPTIONAL ACTIVATOR PROTEIN LYSR"/>
    <property type="match status" value="1"/>
</dbReference>
<dbReference type="InterPro" id="IPR000847">
    <property type="entry name" value="LysR_HTH_N"/>
</dbReference>
<evidence type="ECO:0000256" key="1">
    <source>
        <dbReference type="ARBA" id="ARBA00009437"/>
    </source>
</evidence>
<feature type="domain" description="HTH lysR-type" evidence="5">
    <location>
        <begin position="1"/>
        <end position="58"/>
    </location>
</feature>
<evidence type="ECO:0000256" key="2">
    <source>
        <dbReference type="ARBA" id="ARBA00023015"/>
    </source>
</evidence>